<reference evidence="2 3" key="1">
    <citation type="submission" date="2019-03" db="EMBL/GenBank/DDBJ databases">
        <title>An improved genome assembly of the fluke Schistosoma japonicum.</title>
        <authorList>
            <person name="Hu W."/>
            <person name="Luo F."/>
            <person name="Yin M."/>
            <person name="Mo X."/>
            <person name="Sun C."/>
            <person name="Wu Q."/>
            <person name="Zhu B."/>
            <person name="Xiang M."/>
            <person name="Wang J."/>
            <person name="Wang Y."/>
            <person name="Zhang T."/>
            <person name="Xu B."/>
            <person name="Zheng H."/>
            <person name="Feng Z."/>
        </authorList>
    </citation>
    <scope>NUCLEOTIDE SEQUENCE [LARGE SCALE GENOMIC DNA]</scope>
    <source>
        <strain evidence="2">HuSjv2</strain>
        <tissue evidence="2">Worms</tissue>
    </source>
</reference>
<gene>
    <name evidence="2" type="ORF">EWB00_006414</name>
</gene>
<organism evidence="2 3">
    <name type="scientific">Schistosoma japonicum</name>
    <name type="common">Blood fluke</name>
    <dbReference type="NCBI Taxonomy" id="6182"/>
    <lineage>
        <taxon>Eukaryota</taxon>
        <taxon>Metazoa</taxon>
        <taxon>Spiralia</taxon>
        <taxon>Lophotrochozoa</taxon>
        <taxon>Platyhelminthes</taxon>
        <taxon>Trematoda</taxon>
        <taxon>Digenea</taxon>
        <taxon>Strigeidida</taxon>
        <taxon>Schistosomatoidea</taxon>
        <taxon>Schistosomatidae</taxon>
        <taxon>Schistosoma</taxon>
    </lineage>
</organism>
<dbReference type="OrthoDB" id="18740at2759"/>
<dbReference type="EMBL" id="SKCS01000397">
    <property type="protein sequence ID" value="TNN09202.1"/>
    <property type="molecule type" value="Genomic_DNA"/>
</dbReference>
<evidence type="ECO:0000256" key="1">
    <source>
        <dbReference type="SAM" id="Coils"/>
    </source>
</evidence>
<dbReference type="Proteomes" id="UP000311919">
    <property type="component" value="Unassembled WGS sequence"/>
</dbReference>
<name>A0A4Z2CYA0_SCHJA</name>
<feature type="coiled-coil region" evidence="1">
    <location>
        <begin position="644"/>
        <end position="671"/>
    </location>
</feature>
<sequence length="1334" mass="155264">MSIDLQSDCQIVTNQPIKTVDIIEPNCNHIKQSHQTLMNTINQDINTIQTKSTYLNRLIQSNKDLDEWIQELIQLLGINHDNDGRIEQIQLKLDIGKAYIHSIHEWIEQFKQINYNHNSMIIDLLNQQIKLVENKNQNFNEFLIQINYNIEYLINCLNELNNELINKQSVLVIIINENLIHDKLIQMNNLLKEINQYQQNIEQIITNLKCIKIKLKELNDYLKKIKQWTNEIIEQFYRIRDGKSPIRVSPYPSRNESIKSGYWKTTYPIDTPLLSNTIISSTTIKPITLRQSNEFRSITPSITNQLLQQLRNKMDTINVFIEEITKSATLTANEMNTLLDELDQNMSKLQIDYTMITNEIDQIHHHIEQIIMNVIDYKQDIEILINQLNQYDDVLCNSKNWLHNNLIQIKRISQQSISGITDLSMNQSIKDKDEQVVDIFCPLDEIIQNYQVFQSELMSHKSELTQLNSLCESIQERSNDPGVKNALDQLLMQYHSLIKSCEDVLSKLQQVFMENREFQVLCNSVRNFLDNIITELKGINKSDQNSNLSEADLNKITNIREKLRSSQSKLLELSDRADRICRASSTAALTMNQMFIMHTSQLVDNTDSVNTPMYVVHNQQLTTNQHGIDNLQTETVGSKAKRQLNEFRKEFSEISQQITEYQEKVNHLVNEQKTLSELYNDLRIWIDKTETKLTIIESGRMVNQTDVNEQNIKPLMRGSNKFNENDWNVYIQQVKALNKELNEYSQKFEQFCDIMPNTTTKTNGQTSKFNQLIGRFTEMKGKIKQCTNWISAIQQNYATFRESAQTTERWMSSINFRLMSAGNNSINNNNNQITNLTTYQDSTVQIDQLIREIDKEGRNLLENTHHLVHLLIHAITKDQISKTNRICENVNCPYREIPIDHSVVDNWKYLVNNSNEEKLLDKIALDALERNKEIETTYINIHSNALSIKSRLDDQSNRFKSYIDSLNSTATFILNDLQSWWKRLSVISQSSAAMAAISGASTANQYISSSDPVISHQYNVTGFTSYPNKSFINYQIDRLKQLTDEKLPAKAISLEDVGHQLAMTLAMQSKLITMKRELSTLAYKCGMSSMDIDYSVQENDKNSDNKGSSSDQTLVKLLAKHVQNAIDIENKKLEYHIEQLRELRIKWENYVKERDIFNRWLSERQTACHHLLELRSRSTQPEDEESRALEDFLHSLKDKEHQLSELLNMHQELIQYNSHTTDPLLDRLNTEYKNLLNQTSSRINRVEKEKHEKKIIDESHSEYRGKVPILPEKAEALVRSSNKTLNHTKLLNELAKSVSQLKNEVITSEVDAQRSTLILKRHIKMLAANQHYHD</sequence>
<dbReference type="Gene3D" id="1.20.58.60">
    <property type="match status" value="1"/>
</dbReference>
<feature type="coiled-coil region" evidence="1">
    <location>
        <begin position="180"/>
        <end position="231"/>
    </location>
</feature>
<dbReference type="SUPFAM" id="SSF46966">
    <property type="entry name" value="Spectrin repeat"/>
    <property type="match status" value="4"/>
</dbReference>
<keyword evidence="1" id="KW-0175">Coiled coil</keyword>
<evidence type="ECO:0000313" key="2">
    <source>
        <dbReference type="EMBL" id="TNN09202.1"/>
    </source>
</evidence>
<protein>
    <submittedName>
        <fullName evidence="2">Spectrin-like nuclear envelope</fullName>
    </submittedName>
</protein>
<proteinExistence type="predicted"/>
<keyword evidence="3" id="KW-1185">Reference proteome</keyword>
<evidence type="ECO:0000313" key="3">
    <source>
        <dbReference type="Proteomes" id="UP000311919"/>
    </source>
</evidence>
<comment type="caution">
    <text evidence="2">The sequence shown here is derived from an EMBL/GenBank/DDBJ whole genome shotgun (WGS) entry which is preliminary data.</text>
</comment>
<accession>A0A4Z2CYA0</accession>
<feature type="coiled-coil region" evidence="1">
    <location>
        <begin position="332"/>
        <end position="359"/>
    </location>
</feature>